<dbReference type="EMBL" id="CP036290">
    <property type="protein sequence ID" value="QDU83693.1"/>
    <property type="molecule type" value="Genomic_DNA"/>
</dbReference>
<evidence type="ECO:0000256" key="1">
    <source>
        <dbReference type="SAM" id="Coils"/>
    </source>
</evidence>
<evidence type="ECO:0000313" key="5">
    <source>
        <dbReference type="EMBL" id="QDU83693.1"/>
    </source>
</evidence>
<feature type="transmembrane region" description="Helical" evidence="2">
    <location>
        <begin position="593"/>
        <end position="613"/>
    </location>
</feature>
<keyword evidence="2" id="KW-0812">Transmembrane</keyword>
<dbReference type="InterPro" id="IPR019196">
    <property type="entry name" value="ABC_transp_unknown"/>
</dbReference>
<keyword evidence="2" id="KW-0472">Membrane</keyword>
<accession>A0A518CWU1</accession>
<feature type="domain" description="ABC-type uncharacterised transport system" evidence="3">
    <location>
        <begin position="175"/>
        <end position="480"/>
    </location>
</feature>
<evidence type="ECO:0000313" key="6">
    <source>
        <dbReference type="Proteomes" id="UP000319342"/>
    </source>
</evidence>
<gene>
    <name evidence="5" type="ORF">Pla163_07940</name>
</gene>
<dbReference type="AlphaFoldDB" id="A0A518CWU1"/>
<dbReference type="InterPro" id="IPR055396">
    <property type="entry name" value="DUF7088"/>
</dbReference>
<feature type="coiled-coil region" evidence="1">
    <location>
        <begin position="515"/>
        <end position="542"/>
    </location>
</feature>
<feature type="domain" description="DUF7088" evidence="4">
    <location>
        <begin position="38"/>
        <end position="138"/>
    </location>
</feature>
<dbReference type="Pfam" id="PF09822">
    <property type="entry name" value="ABC_transp_aux"/>
    <property type="match status" value="1"/>
</dbReference>
<dbReference type="Proteomes" id="UP000319342">
    <property type="component" value="Chromosome"/>
</dbReference>
<organism evidence="5 6">
    <name type="scientific">Rohdeia mirabilis</name>
    <dbReference type="NCBI Taxonomy" id="2528008"/>
    <lineage>
        <taxon>Bacteria</taxon>
        <taxon>Pseudomonadati</taxon>
        <taxon>Planctomycetota</taxon>
        <taxon>Planctomycetia</taxon>
        <taxon>Planctomycetia incertae sedis</taxon>
        <taxon>Rohdeia</taxon>
    </lineage>
</organism>
<protein>
    <submittedName>
        <fullName evidence="5">ABC-type uncharacterized transport system</fullName>
    </submittedName>
</protein>
<keyword evidence="2" id="KW-1133">Transmembrane helix</keyword>
<dbReference type="Pfam" id="PF23357">
    <property type="entry name" value="DUF7088"/>
    <property type="match status" value="1"/>
</dbReference>
<name>A0A518CWU1_9BACT</name>
<evidence type="ECO:0000259" key="4">
    <source>
        <dbReference type="Pfam" id="PF23357"/>
    </source>
</evidence>
<sequence>MDTRTKLIVGAGLAAALFGAVNVLTSTKFSGARLDLTEDKLYTLSKGAKDIARGLDEPIRLEYYASRELRDATPTIGAFMRRVEDVLDGFVRASKGKLILERFDPLEFSEAEDAAALAGLQRVALQRGDVQGFFGLVMRNSVGDVETIPAFNRNDEVFLEYEIAQRLVALDDAGKPVLGLMTDLPLMGAPAAQPGQQGAPEWQIVPLLRRQFDLRTIDTDTTAIAPDVDVLMLVHPNGLSERTLYAIDQYALGGGRILALVDPFCAVDTGAASQGGVPGGSDLGPLLATWGVELDVDDFVADRTLARMDEGGPVLVSMRIDSSVVDESDPVTARLSDVELFTPGSLTQVEGATTTFTPLVTTTDDAGLLDKAANVRVLDPSDMLANFVPSGEPFTLVARLSGPISTAFPEGYAVDGDGEAGTEDEGSVQRALPPGHVAASTRPFEAIVVADADLLFDGLWLGRSLFGVSKLRENPDLVLNAAEQLGGGDALIGLRARGTFDRPFEVVRELRLAASAELDAEQTRLEKELDDVNGRIEQIAADQGGGATVLLTPELEEELARAYEVRDATRKELRRVKYDLQRDEEALGRRVKAINILTMPLVVVLGGLIVWLLRRKRANPSR</sequence>
<reference evidence="5 6" key="1">
    <citation type="submission" date="2019-02" db="EMBL/GenBank/DDBJ databases">
        <title>Deep-cultivation of Planctomycetes and their phenomic and genomic characterization uncovers novel biology.</title>
        <authorList>
            <person name="Wiegand S."/>
            <person name="Jogler M."/>
            <person name="Boedeker C."/>
            <person name="Pinto D."/>
            <person name="Vollmers J."/>
            <person name="Rivas-Marin E."/>
            <person name="Kohn T."/>
            <person name="Peeters S.H."/>
            <person name="Heuer A."/>
            <person name="Rast P."/>
            <person name="Oberbeckmann S."/>
            <person name="Bunk B."/>
            <person name="Jeske O."/>
            <person name="Meyerdierks A."/>
            <person name="Storesund J.E."/>
            <person name="Kallscheuer N."/>
            <person name="Luecker S."/>
            <person name="Lage O.M."/>
            <person name="Pohl T."/>
            <person name="Merkel B.J."/>
            <person name="Hornburger P."/>
            <person name="Mueller R.-W."/>
            <person name="Bruemmer F."/>
            <person name="Labrenz M."/>
            <person name="Spormann A.M."/>
            <person name="Op den Camp H."/>
            <person name="Overmann J."/>
            <person name="Amann R."/>
            <person name="Jetten M.S.M."/>
            <person name="Mascher T."/>
            <person name="Medema M.H."/>
            <person name="Devos D.P."/>
            <person name="Kaster A.-K."/>
            <person name="Ovreas L."/>
            <person name="Rohde M."/>
            <person name="Galperin M.Y."/>
            <person name="Jogler C."/>
        </authorList>
    </citation>
    <scope>NUCLEOTIDE SEQUENCE [LARGE SCALE GENOMIC DNA]</scope>
    <source>
        <strain evidence="5 6">Pla163</strain>
    </source>
</reference>
<keyword evidence="6" id="KW-1185">Reference proteome</keyword>
<dbReference type="OrthoDB" id="9777219at2"/>
<evidence type="ECO:0000259" key="3">
    <source>
        <dbReference type="Pfam" id="PF09822"/>
    </source>
</evidence>
<keyword evidence="1" id="KW-0175">Coiled coil</keyword>
<proteinExistence type="predicted"/>
<dbReference type="RefSeq" id="WP_145183853.1">
    <property type="nucleotide sequence ID" value="NZ_CP036290.1"/>
</dbReference>
<evidence type="ECO:0000256" key="2">
    <source>
        <dbReference type="SAM" id="Phobius"/>
    </source>
</evidence>